<comment type="caution">
    <text evidence="1">The sequence shown here is derived from an EMBL/GenBank/DDBJ whole genome shotgun (WGS) entry which is preliminary data.</text>
</comment>
<dbReference type="EMBL" id="WINI01000009">
    <property type="protein sequence ID" value="MQR02467.1"/>
    <property type="molecule type" value="Genomic_DNA"/>
</dbReference>
<organism evidence="1 2">
    <name type="scientific">Glaciimonas soli</name>
    <dbReference type="NCBI Taxonomy" id="2590999"/>
    <lineage>
        <taxon>Bacteria</taxon>
        <taxon>Pseudomonadati</taxon>
        <taxon>Pseudomonadota</taxon>
        <taxon>Betaproteobacteria</taxon>
        <taxon>Burkholderiales</taxon>
        <taxon>Oxalobacteraceae</taxon>
        <taxon>Glaciimonas</taxon>
    </lineage>
</organism>
<dbReference type="AlphaFoldDB" id="A0A843YWV1"/>
<proteinExistence type="predicted"/>
<keyword evidence="2" id="KW-1185">Reference proteome</keyword>
<name>A0A843YWV1_9BURK</name>
<sequence length="341" mass="38720">MSYTSTPTIQRTFKVSACVDWIELTVNTRQLTQFRHLQRALRLILDLPESAREIRVEPINAGAGNAADRFTIRLHDEPANSYHELSRIMAALDHKFPFASEPEISGIEIALDFYKRTQSTAGLREMTHRLMTSIAAHGEGRGKARQYDPTINPTGKKKSLAMRYLEDGHRIDPGLMLYIGDGGDPKLGIKRDPVTHQVYFKTVDRNREAIASDDFRARAEFTLTGAALKKHNLSYLSGLDGYRFQRLAGLLHFRVLKSLEAITRGKNIFFKATVEHYWDRTSGSVTAFPVGWLKYERYTDGKPRHGGHSKVVKHHRHSVADEELNALVRKKFAELSKVFST</sequence>
<reference evidence="1 2" key="1">
    <citation type="submission" date="2019-10" db="EMBL/GenBank/DDBJ databases">
        <title>Glaciimonas soli sp. nov., a psychrophilic bacterium isolated from the forest soil of a high elevation mountain in Taiwan.</title>
        <authorList>
            <person name="Wang L.-T."/>
            <person name="Shieh W.Y."/>
        </authorList>
    </citation>
    <scope>NUCLEOTIDE SEQUENCE [LARGE SCALE GENOMIC DNA]</scope>
    <source>
        <strain evidence="1 2">GS1</strain>
    </source>
</reference>
<dbReference type="RefSeq" id="WP_153236089.1">
    <property type="nucleotide sequence ID" value="NZ_WINI01000009.1"/>
</dbReference>
<gene>
    <name evidence="1" type="ORF">GEV47_17465</name>
</gene>
<dbReference type="Proteomes" id="UP000451565">
    <property type="component" value="Unassembled WGS sequence"/>
</dbReference>
<accession>A0A843YWV1</accession>
<evidence type="ECO:0000313" key="2">
    <source>
        <dbReference type="Proteomes" id="UP000451565"/>
    </source>
</evidence>
<protein>
    <submittedName>
        <fullName evidence="1">Uncharacterized protein</fullName>
    </submittedName>
</protein>
<dbReference type="OrthoDB" id="8777304at2"/>
<evidence type="ECO:0000313" key="1">
    <source>
        <dbReference type="EMBL" id="MQR02467.1"/>
    </source>
</evidence>